<reference evidence="8 9" key="1">
    <citation type="submission" date="2018-03" db="EMBL/GenBank/DDBJ databases">
        <title>Whole genome sequencing of Histamine producing bacteria.</title>
        <authorList>
            <person name="Butler K."/>
        </authorList>
    </citation>
    <scope>NUCLEOTIDE SEQUENCE [LARGE SCALE GENOMIC DNA]</scope>
    <source>
        <strain evidence="8 9">DSM 19138</strain>
    </source>
</reference>
<proteinExistence type="inferred from homology"/>
<comment type="function">
    <text evidence="6">Catalyzes the reduction of dTDP-6-deoxy-L-lyxo-4-hexulose to yield dTDP-L-rhamnose.</text>
</comment>
<dbReference type="OrthoDB" id="9803892at2"/>
<protein>
    <recommendedName>
        <fullName evidence="4 6">dTDP-4-dehydrorhamnose reductase</fullName>
        <ecNumber evidence="3 6">1.1.1.133</ecNumber>
    </recommendedName>
</protein>
<keyword evidence="6" id="KW-0560">Oxidoreductase</keyword>
<dbReference type="PANTHER" id="PTHR10491">
    <property type="entry name" value="DTDP-4-DEHYDRORHAMNOSE REDUCTASE"/>
    <property type="match status" value="1"/>
</dbReference>
<dbReference type="UniPathway" id="UPA00124"/>
<dbReference type="GO" id="GO:0019305">
    <property type="term" value="P:dTDP-rhamnose biosynthetic process"/>
    <property type="evidence" value="ECO:0007669"/>
    <property type="project" value="UniProtKB-UniPathway"/>
</dbReference>
<comment type="caution">
    <text evidence="8">The sequence shown here is derived from an EMBL/GenBank/DDBJ whole genome shotgun (WGS) entry which is preliminary data.</text>
</comment>
<dbReference type="AlphaFoldDB" id="A0A2T3N3T4"/>
<dbReference type="EC" id="1.1.1.133" evidence="3 6"/>
<dbReference type="GO" id="GO:0008831">
    <property type="term" value="F:dTDP-4-dehydrorhamnose reductase activity"/>
    <property type="evidence" value="ECO:0007669"/>
    <property type="project" value="UniProtKB-EC"/>
</dbReference>
<dbReference type="InterPro" id="IPR029903">
    <property type="entry name" value="RmlD-like-bd"/>
</dbReference>
<dbReference type="PANTHER" id="PTHR10491:SF4">
    <property type="entry name" value="METHIONINE ADENOSYLTRANSFERASE 2 SUBUNIT BETA"/>
    <property type="match status" value="1"/>
</dbReference>
<feature type="domain" description="RmlD-like substrate binding" evidence="7">
    <location>
        <begin position="69"/>
        <end position="217"/>
    </location>
</feature>
<organism evidence="8 9">
    <name type="scientific">Photobacterium rosenbergii</name>
    <dbReference type="NCBI Taxonomy" id="294936"/>
    <lineage>
        <taxon>Bacteria</taxon>
        <taxon>Pseudomonadati</taxon>
        <taxon>Pseudomonadota</taxon>
        <taxon>Gammaproteobacteria</taxon>
        <taxon>Vibrionales</taxon>
        <taxon>Vibrionaceae</taxon>
        <taxon>Photobacterium</taxon>
    </lineage>
</organism>
<evidence type="ECO:0000259" key="7">
    <source>
        <dbReference type="Pfam" id="PF04321"/>
    </source>
</evidence>
<dbReference type="InterPro" id="IPR036291">
    <property type="entry name" value="NAD(P)-bd_dom_sf"/>
</dbReference>
<dbReference type="Proteomes" id="UP000241346">
    <property type="component" value="Unassembled WGS sequence"/>
</dbReference>
<dbReference type="Gene3D" id="3.40.50.720">
    <property type="entry name" value="NAD(P)-binding Rossmann-like Domain"/>
    <property type="match status" value="1"/>
</dbReference>
<dbReference type="EMBL" id="PYMB01000028">
    <property type="protein sequence ID" value="PSW07076.1"/>
    <property type="molecule type" value="Genomic_DNA"/>
</dbReference>
<comment type="cofactor">
    <cofactor evidence="6">
        <name>Mg(2+)</name>
        <dbReference type="ChEBI" id="CHEBI:18420"/>
    </cofactor>
    <text evidence="6">Binds 1 Mg(2+) ion per monomer.</text>
</comment>
<evidence type="ECO:0000313" key="9">
    <source>
        <dbReference type="Proteomes" id="UP000241346"/>
    </source>
</evidence>
<keyword evidence="6" id="KW-0521">NADP</keyword>
<comment type="pathway">
    <text evidence="1 6">Carbohydrate biosynthesis; dTDP-L-rhamnose biosynthesis.</text>
</comment>
<dbReference type="RefSeq" id="WP_107300998.1">
    <property type="nucleotide sequence ID" value="NZ_PYMB01000028.1"/>
</dbReference>
<evidence type="ECO:0000313" key="8">
    <source>
        <dbReference type="EMBL" id="PSW07076.1"/>
    </source>
</evidence>
<dbReference type="UniPathway" id="UPA00281"/>
<dbReference type="Pfam" id="PF04321">
    <property type="entry name" value="RmlD_sub_bind"/>
    <property type="match status" value="1"/>
</dbReference>
<dbReference type="GO" id="GO:0009243">
    <property type="term" value="P:O antigen biosynthetic process"/>
    <property type="evidence" value="ECO:0007669"/>
    <property type="project" value="UniProtKB-UniPathway"/>
</dbReference>
<dbReference type="InterPro" id="IPR005913">
    <property type="entry name" value="dTDP_dehydrorham_reduct"/>
</dbReference>
<evidence type="ECO:0000256" key="6">
    <source>
        <dbReference type="RuleBase" id="RU364082"/>
    </source>
</evidence>
<comment type="catalytic activity">
    <reaction evidence="5 6">
        <text>dTDP-beta-L-rhamnose + NADP(+) = dTDP-4-dehydro-beta-L-rhamnose + NADPH + H(+)</text>
        <dbReference type="Rhea" id="RHEA:21796"/>
        <dbReference type="ChEBI" id="CHEBI:15378"/>
        <dbReference type="ChEBI" id="CHEBI:57510"/>
        <dbReference type="ChEBI" id="CHEBI:57783"/>
        <dbReference type="ChEBI" id="CHEBI:58349"/>
        <dbReference type="ChEBI" id="CHEBI:62830"/>
        <dbReference type="EC" id="1.1.1.133"/>
    </reaction>
</comment>
<comment type="similarity">
    <text evidence="2 6">Belongs to the dTDP-4-dehydrorhamnose reductase family.</text>
</comment>
<evidence type="ECO:0000256" key="5">
    <source>
        <dbReference type="ARBA" id="ARBA00048200"/>
    </source>
</evidence>
<evidence type="ECO:0000256" key="3">
    <source>
        <dbReference type="ARBA" id="ARBA00012929"/>
    </source>
</evidence>
<gene>
    <name evidence="8" type="ORF">C9J01_26000</name>
</gene>
<evidence type="ECO:0000256" key="2">
    <source>
        <dbReference type="ARBA" id="ARBA00010944"/>
    </source>
</evidence>
<evidence type="ECO:0000256" key="1">
    <source>
        <dbReference type="ARBA" id="ARBA00004781"/>
    </source>
</evidence>
<dbReference type="SUPFAM" id="SSF51735">
    <property type="entry name" value="NAD(P)-binding Rossmann-fold domains"/>
    <property type="match status" value="1"/>
</dbReference>
<evidence type="ECO:0000256" key="4">
    <source>
        <dbReference type="ARBA" id="ARBA00017099"/>
    </source>
</evidence>
<name>A0A2T3N3T4_9GAMM</name>
<accession>A0A2T3N3T4</accession>
<sequence>MKTVLMTGLTGTLGPIVAAQFRLRGWEVIEWNHHHVSPEDEERSESFWQSLHIDAVCHMAMGSEEWAGWLAQRCAWRKIPYLFVSTAMVFDSEQDGPYGIFQDRNAKDAYGQYKIRCEEAIWKVNPNAMIARIGWQFHDGGEGNNMLAHLEQQNNEHGVIRASVGWFPATSHMEDTAFAFLQLIERNDAGLYHLDSNANDRWSFFELACALNNHFKKGWRIIPSEDYHHDQRLKDERIALPPLSARFNA</sequence>